<dbReference type="PANTHER" id="PTHR44156">
    <property type="entry name" value="SUPERNUMERARY LIMBS, ISOFORM B-RELATED"/>
    <property type="match status" value="1"/>
</dbReference>
<dbReference type="EMBL" id="KN716391">
    <property type="protein sequence ID" value="KJH45715.1"/>
    <property type="molecule type" value="Genomic_DNA"/>
</dbReference>
<evidence type="ECO:0000313" key="3">
    <source>
        <dbReference type="Proteomes" id="UP000053766"/>
    </source>
</evidence>
<dbReference type="SUPFAM" id="SSF50978">
    <property type="entry name" value="WD40 repeat-like"/>
    <property type="match status" value="1"/>
</dbReference>
<dbReference type="Gene3D" id="2.130.10.10">
    <property type="entry name" value="YVTN repeat-like/Quinoprotein amine dehydrogenase"/>
    <property type="match status" value="1"/>
</dbReference>
<accession>A0A0D8XMH4</accession>
<gene>
    <name evidence="2" type="ORF">DICVIV_08249</name>
</gene>
<name>A0A0D8XMH4_DICVI</name>
<organism evidence="2 3">
    <name type="scientific">Dictyocaulus viviparus</name>
    <name type="common">Bovine lungworm</name>
    <dbReference type="NCBI Taxonomy" id="29172"/>
    <lineage>
        <taxon>Eukaryota</taxon>
        <taxon>Metazoa</taxon>
        <taxon>Ecdysozoa</taxon>
        <taxon>Nematoda</taxon>
        <taxon>Chromadorea</taxon>
        <taxon>Rhabditida</taxon>
        <taxon>Rhabditina</taxon>
        <taxon>Rhabditomorpha</taxon>
        <taxon>Strongyloidea</taxon>
        <taxon>Metastrongylidae</taxon>
        <taxon>Dictyocaulus</taxon>
    </lineage>
</organism>
<dbReference type="InterPro" id="IPR053299">
    <property type="entry name" value="ASTRA_WD_repeat"/>
</dbReference>
<dbReference type="Proteomes" id="UP000053766">
    <property type="component" value="Unassembled WGS sequence"/>
</dbReference>
<sequence>MQDPTMQQIQVKSSDGGPVGSRENTVPFLETIVNAAEVDPSGQLLFTSFGGDVRIWNLEKWASFGRLVGAVNSPRSEVSCLAVAEGSEGMVKVFTGSRDHYVKMFYTPAGGAVCVILILSPPNSQSEGVYESSVNFSPPHYDNVTCIVPFGGSVLTASKDKNIMKFSLIDQKRDHLELNAHNNFIQGMCLVGIVTRIVDKLKKPMNEITEDLVSMVRRFYLASVNGNASRMRITRYFFLMAHTERPLLCSVCKEGTMKFWDITTSRRFKLVEEIAKAHNEPIYSVCSNKSIVFTASSIRVSKADNTATKSGPELV</sequence>
<evidence type="ECO:0000256" key="1">
    <source>
        <dbReference type="SAM" id="MobiDB-lite"/>
    </source>
</evidence>
<reference evidence="3" key="2">
    <citation type="journal article" date="2016" name="Sci. Rep.">
        <title>Dictyocaulus viviparus genome, variome and transcriptome elucidate lungworm biology and support future intervention.</title>
        <authorList>
            <person name="McNulty S.N."/>
            <person name="Strube C."/>
            <person name="Rosa B.A."/>
            <person name="Martin J.C."/>
            <person name="Tyagi R."/>
            <person name="Choi Y.J."/>
            <person name="Wang Q."/>
            <person name="Hallsworth Pepin K."/>
            <person name="Zhang X."/>
            <person name="Ozersky P."/>
            <person name="Wilson R.K."/>
            <person name="Sternberg P.W."/>
            <person name="Gasser R.B."/>
            <person name="Mitreva M."/>
        </authorList>
    </citation>
    <scope>NUCLEOTIDE SEQUENCE [LARGE SCALE GENOMIC DNA]</scope>
    <source>
        <strain evidence="3">HannoverDv2000</strain>
    </source>
</reference>
<proteinExistence type="predicted"/>
<feature type="compositionally biased region" description="Polar residues" evidence="1">
    <location>
        <begin position="1"/>
        <end position="13"/>
    </location>
</feature>
<protein>
    <submittedName>
        <fullName evidence="2">WD domain, G-beta repeat protein</fullName>
    </submittedName>
</protein>
<dbReference type="InterPro" id="IPR015943">
    <property type="entry name" value="WD40/YVTN_repeat-like_dom_sf"/>
</dbReference>
<dbReference type="OrthoDB" id="3176171at2759"/>
<keyword evidence="3" id="KW-1185">Reference proteome</keyword>
<feature type="region of interest" description="Disordered" evidence="1">
    <location>
        <begin position="1"/>
        <end position="22"/>
    </location>
</feature>
<evidence type="ECO:0000313" key="2">
    <source>
        <dbReference type="EMBL" id="KJH45715.1"/>
    </source>
</evidence>
<dbReference type="AlphaFoldDB" id="A0A0D8XMH4"/>
<reference evidence="2 3" key="1">
    <citation type="submission" date="2013-11" db="EMBL/GenBank/DDBJ databases">
        <title>Draft genome of the bovine lungworm Dictyocaulus viviparus.</title>
        <authorList>
            <person name="Mitreva M."/>
        </authorList>
    </citation>
    <scope>NUCLEOTIDE SEQUENCE [LARGE SCALE GENOMIC DNA]</scope>
    <source>
        <strain evidence="2 3">HannoverDv2000</strain>
    </source>
</reference>
<dbReference type="STRING" id="29172.A0A0D8XMH4"/>
<dbReference type="InterPro" id="IPR036322">
    <property type="entry name" value="WD40_repeat_dom_sf"/>
</dbReference>